<proteinExistence type="predicted"/>
<evidence type="ECO:0000313" key="3">
    <source>
        <dbReference type="EMBL" id="QWZ45866.1"/>
    </source>
</evidence>
<dbReference type="EMBL" id="CP034413">
    <property type="protein sequence ID" value="QWZ45866.1"/>
    <property type="molecule type" value="Genomic_DNA"/>
</dbReference>
<evidence type="ECO:0000313" key="4">
    <source>
        <dbReference type="Proteomes" id="UP000298642"/>
    </source>
</evidence>
<dbReference type="InterPro" id="IPR024474">
    <property type="entry name" value="Znf_dom_IS66"/>
</dbReference>
<evidence type="ECO:0000259" key="1">
    <source>
        <dbReference type="Pfam" id="PF03050"/>
    </source>
</evidence>
<dbReference type="PANTHER" id="PTHR33678:SF2">
    <property type="match status" value="1"/>
</dbReference>
<dbReference type="KEGG" id="obj:EIO64_08710"/>
<dbReference type="InterPro" id="IPR004291">
    <property type="entry name" value="Transposase_IS66_central"/>
</dbReference>
<dbReference type="PANTHER" id="PTHR33678">
    <property type="entry name" value="BLL1576 PROTEIN"/>
    <property type="match status" value="1"/>
</dbReference>
<feature type="domain" description="Transposase IS66 central" evidence="1">
    <location>
        <begin position="118"/>
        <end position="286"/>
    </location>
</feature>
<dbReference type="Pfam" id="PF13005">
    <property type="entry name" value="zf-IS66"/>
    <property type="match status" value="1"/>
</dbReference>
<dbReference type="Pfam" id="PF03050">
    <property type="entry name" value="DDE_Tnp_IS66"/>
    <property type="match status" value="1"/>
</dbReference>
<accession>A0A8F3FHV5</accession>
<name>A0A8F3FHV5_9FIRM</name>
<sequence>MSLMFDETEAWLSRRRAKETEVAAHTRRSSRPEEVLPDNVPVEVVEHRIPEKEPDCPVCGTAKMEIGRDVRRTLVMIPAQVMIRENIYFTYACPKCKEEGTETPIRKAERLPALTPGSYASAEAVAHIMVQKFVMYAPLYRQEQEWNRAGVQLSRQTMSNWVLRVAEDWLKPVYEELHRRLLQRQVLHADETTLQVLKLEGRAARSKCYMWLYRTSGDAKSPVVLYEYRPTRKAENAAAFLESFSGWLHADGYSGYHRLPKNIRVVGCWAYLRRKFDEAVDALPKDQRAGCAAPEGLDNASSGLSRNWQGCRRKNGVNSVWPGPSR</sequence>
<organism evidence="3 4">
    <name type="scientific">Dysosmobacter welbionis</name>
    <dbReference type="NCBI Taxonomy" id="2093857"/>
    <lineage>
        <taxon>Bacteria</taxon>
        <taxon>Bacillati</taxon>
        <taxon>Bacillota</taxon>
        <taxon>Clostridia</taxon>
        <taxon>Eubacteriales</taxon>
        <taxon>Oscillospiraceae</taxon>
        <taxon>Dysosmobacter</taxon>
    </lineage>
</organism>
<reference evidence="4" key="1">
    <citation type="submission" date="2018-12" db="EMBL/GenBank/DDBJ databases">
        <title>Dusodibacter welbiota gen. nov., sp. nov., isolated from human faeces and emended description of the Oscillibacter genus.</title>
        <authorList>
            <person name="Le Roy T."/>
            <person name="Van der Smissen P."/>
            <person name="Delzenne N."/>
            <person name="Muccioli G."/>
            <person name="Collet J.F."/>
            <person name="Cani P.D."/>
        </authorList>
    </citation>
    <scope>NUCLEOTIDE SEQUENCE [LARGE SCALE GENOMIC DNA]</scope>
    <source>
        <strain evidence="4">J115</strain>
    </source>
</reference>
<dbReference type="Proteomes" id="UP000298642">
    <property type="component" value="Chromosome"/>
</dbReference>
<evidence type="ECO:0000259" key="2">
    <source>
        <dbReference type="Pfam" id="PF13005"/>
    </source>
</evidence>
<gene>
    <name evidence="3" type="ORF">EIO64_08710</name>
</gene>
<dbReference type="AlphaFoldDB" id="A0A8F3FHV5"/>
<dbReference type="InterPro" id="IPR052344">
    <property type="entry name" value="Transposase-related"/>
</dbReference>
<feature type="domain" description="Transposase IS66 zinc-finger binding" evidence="2">
    <location>
        <begin position="55"/>
        <end position="96"/>
    </location>
</feature>
<dbReference type="NCBIfam" id="NF033517">
    <property type="entry name" value="transpos_IS66"/>
    <property type="match status" value="1"/>
</dbReference>
<protein>
    <submittedName>
        <fullName evidence="3">IS66 family transposase</fullName>
    </submittedName>
</protein>
<keyword evidence="4" id="KW-1185">Reference proteome</keyword>